<organism evidence="1 2">
    <name type="scientific">Gloeobacter kilaueensis (strain ATCC BAA-2537 / CCAP 1431/1 / ULC 316 / JS1)</name>
    <dbReference type="NCBI Taxonomy" id="1183438"/>
    <lineage>
        <taxon>Bacteria</taxon>
        <taxon>Bacillati</taxon>
        <taxon>Cyanobacteriota</taxon>
        <taxon>Cyanophyceae</taxon>
        <taxon>Gloeobacterales</taxon>
        <taxon>Gloeobacteraceae</taxon>
        <taxon>Gloeobacter</taxon>
    </lineage>
</organism>
<dbReference type="STRING" id="1183438.GKIL_4155"/>
<gene>
    <name evidence="1" type="ORF">GKIL_4155</name>
</gene>
<dbReference type="HOGENOM" id="CLU_1675424_0_0_3"/>
<dbReference type="EMBL" id="CP003587">
    <property type="protein sequence ID" value="AGY60401.1"/>
    <property type="molecule type" value="Genomic_DNA"/>
</dbReference>
<accession>U5QNA6</accession>
<dbReference type="OrthoDB" id="9849899at2"/>
<evidence type="ECO:0000313" key="1">
    <source>
        <dbReference type="EMBL" id="AGY60401.1"/>
    </source>
</evidence>
<dbReference type="RefSeq" id="WP_023175747.1">
    <property type="nucleotide sequence ID" value="NC_022600.1"/>
</dbReference>
<dbReference type="AlphaFoldDB" id="U5QNA6"/>
<proteinExistence type="predicted"/>
<name>U5QNA6_GLOK1</name>
<dbReference type="KEGG" id="glj:GKIL_4155"/>
<reference evidence="1 2" key="1">
    <citation type="journal article" date="2013" name="PLoS ONE">
        <title>Cultivation and Complete Genome Sequencing of Gloeobacter kilaueensis sp. nov., from a Lava Cave in Kilauea Caldera, Hawai'i.</title>
        <authorList>
            <person name="Saw J.H."/>
            <person name="Schatz M."/>
            <person name="Brown M.V."/>
            <person name="Kunkel D.D."/>
            <person name="Foster J.S."/>
            <person name="Shick H."/>
            <person name="Christensen S."/>
            <person name="Hou S."/>
            <person name="Wan X."/>
            <person name="Donachie S.P."/>
        </authorList>
    </citation>
    <scope>NUCLEOTIDE SEQUENCE [LARGE SCALE GENOMIC DNA]</scope>
    <source>
        <strain evidence="2">JS</strain>
    </source>
</reference>
<keyword evidence="2" id="KW-1185">Reference proteome</keyword>
<evidence type="ECO:0000313" key="2">
    <source>
        <dbReference type="Proteomes" id="UP000017396"/>
    </source>
</evidence>
<sequence>MTSSVTYKQRAGQLLSAIGEVLDAYLVLDNRLFSWKNAFGWNNVEPLKAEIPPLVERVTAIAAQIQQIQTELAEVSPEQLPDAQTLVQFFKLFASYSEALKFAIQGMGRVLVHIETKRNNRAEFKQVRYESDLMIYKSQVDKYQLYGEQLNALIRQL</sequence>
<protein>
    <submittedName>
        <fullName evidence="1">Uncharacterized protein</fullName>
    </submittedName>
</protein>
<dbReference type="Proteomes" id="UP000017396">
    <property type="component" value="Chromosome"/>
</dbReference>